<accession>A0ACB8R7D2</accession>
<protein>
    <submittedName>
        <fullName evidence="1">DUF254-domain-containing protein</fullName>
    </submittedName>
</protein>
<sequence>MTDAGFPEAILVLDADVEVEPIDGEAGNAIGRAAASAGDDASKKALRDQLRRTLSKKESLSDVTSRRNRRGNKSLDIQETYYAADVFPPRQYFVLTDAGKPVFTSRTIEHNADDLASTMGIMQALISVFLDEGDKLRCINAGGTRISFLIRSPLYYACVSSWGEPESVTRSHLEYLHLQVLSIVTMTQLRRIFERRTNFDLGRLLGGAEVLIHSLLDRVEVDPAMSTSSLQCLKLDPVVRARAANALVPSGKMKASDILYIILVAQGRVITLVRPKKHSIHPADLHILMNTAHSPSIINSSASASWLPLCLPKFNSSGFVNTFVTYLQPEDDISDRQSAGKISEEVDNQKSVDPASSRKASTTSVRSGVGLLCVTGSGDFEMIRSWCDTVSKRLDTDGTLAAITQAISGGSTEYSVSDLSIPGLRHFIYKSRAHVQITAPVYEEPYDNITERRRLITLYQTLHDGIHAKSGQDLPLKLQYIRTEKESVMGWITQPFEIYITLSHWLPKSAAVNAANAVSRWVKKEEARLFLRDAPVF</sequence>
<name>A0ACB8R7D2_9AGAM</name>
<organism evidence="1 2">
    <name type="scientific">Auriscalpium vulgare</name>
    <dbReference type="NCBI Taxonomy" id="40419"/>
    <lineage>
        <taxon>Eukaryota</taxon>
        <taxon>Fungi</taxon>
        <taxon>Dikarya</taxon>
        <taxon>Basidiomycota</taxon>
        <taxon>Agaricomycotina</taxon>
        <taxon>Agaricomycetes</taxon>
        <taxon>Russulales</taxon>
        <taxon>Auriscalpiaceae</taxon>
        <taxon>Auriscalpium</taxon>
    </lineage>
</organism>
<gene>
    <name evidence="1" type="ORF">FA95DRAFT_1503849</name>
</gene>
<reference evidence="1" key="2">
    <citation type="journal article" date="2022" name="New Phytol.">
        <title>Evolutionary transition to the ectomycorrhizal habit in the genomes of a hyperdiverse lineage of mushroom-forming fungi.</title>
        <authorList>
            <person name="Looney B."/>
            <person name="Miyauchi S."/>
            <person name="Morin E."/>
            <person name="Drula E."/>
            <person name="Courty P.E."/>
            <person name="Kohler A."/>
            <person name="Kuo A."/>
            <person name="LaButti K."/>
            <person name="Pangilinan J."/>
            <person name="Lipzen A."/>
            <person name="Riley R."/>
            <person name="Andreopoulos W."/>
            <person name="He G."/>
            <person name="Johnson J."/>
            <person name="Nolan M."/>
            <person name="Tritt A."/>
            <person name="Barry K.W."/>
            <person name="Grigoriev I.V."/>
            <person name="Nagy L.G."/>
            <person name="Hibbett D."/>
            <person name="Henrissat B."/>
            <person name="Matheny P.B."/>
            <person name="Labbe J."/>
            <person name="Martin F.M."/>
        </authorList>
    </citation>
    <scope>NUCLEOTIDE SEQUENCE</scope>
    <source>
        <strain evidence="1">FP105234-sp</strain>
    </source>
</reference>
<comment type="caution">
    <text evidence="1">The sequence shown here is derived from an EMBL/GenBank/DDBJ whole genome shotgun (WGS) entry which is preliminary data.</text>
</comment>
<dbReference type="EMBL" id="MU276275">
    <property type="protein sequence ID" value="KAI0039675.1"/>
    <property type="molecule type" value="Genomic_DNA"/>
</dbReference>
<dbReference type="Proteomes" id="UP000814033">
    <property type="component" value="Unassembled WGS sequence"/>
</dbReference>
<evidence type="ECO:0000313" key="2">
    <source>
        <dbReference type="Proteomes" id="UP000814033"/>
    </source>
</evidence>
<keyword evidence="2" id="KW-1185">Reference proteome</keyword>
<proteinExistence type="predicted"/>
<evidence type="ECO:0000313" key="1">
    <source>
        <dbReference type="EMBL" id="KAI0039675.1"/>
    </source>
</evidence>
<reference evidence="1" key="1">
    <citation type="submission" date="2021-02" db="EMBL/GenBank/DDBJ databases">
        <authorList>
            <consortium name="DOE Joint Genome Institute"/>
            <person name="Ahrendt S."/>
            <person name="Looney B.P."/>
            <person name="Miyauchi S."/>
            <person name="Morin E."/>
            <person name="Drula E."/>
            <person name="Courty P.E."/>
            <person name="Chicoki N."/>
            <person name="Fauchery L."/>
            <person name="Kohler A."/>
            <person name="Kuo A."/>
            <person name="Labutti K."/>
            <person name="Pangilinan J."/>
            <person name="Lipzen A."/>
            <person name="Riley R."/>
            <person name="Andreopoulos W."/>
            <person name="He G."/>
            <person name="Johnson J."/>
            <person name="Barry K.W."/>
            <person name="Grigoriev I.V."/>
            <person name="Nagy L."/>
            <person name="Hibbett D."/>
            <person name="Henrissat B."/>
            <person name="Matheny P.B."/>
            <person name="Labbe J."/>
            <person name="Martin F."/>
        </authorList>
    </citation>
    <scope>NUCLEOTIDE SEQUENCE</scope>
    <source>
        <strain evidence="1">FP105234-sp</strain>
    </source>
</reference>